<keyword evidence="3" id="KW-0540">Nuclease</keyword>
<dbReference type="GO" id="GO:0004519">
    <property type="term" value="F:endonuclease activity"/>
    <property type="evidence" value="ECO:0007669"/>
    <property type="project" value="UniProtKB-KW"/>
</dbReference>
<dbReference type="Proteomes" id="UP000680815">
    <property type="component" value="Unassembled WGS sequence"/>
</dbReference>
<evidence type="ECO:0000256" key="1">
    <source>
        <dbReference type="SAM" id="SignalP"/>
    </source>
</evidence>
<evidence type="ECO:0000313" key="4">
    <source>
        <dbReference type="Proteomes" id="UP000680815"/>
    </source>
</evidence>
<accession>A0ABS4AXY9</accession>
<keyword evidence="3" id="KW-0378">Hydrolase</keyword>
<proteinExistence type="predicted"/>
<evidence type="ECO:0000313" key="3">
    <source>
        <dbReference type="EMBL" id="MBP0466246.1"/>
    </source>
</evidence>
<sequence length="289" mass="32137">MRPLLALLLLLLALPAAAQELKIAAWNIEWLTTKPAGHPDLPQGRPTRTPEDFARLRAHAERLAADVVAIQEVDGPLAAARVFDATRYDFHFPAETDTQRAGFAWRRGLNVTRNPDVSALDLVPTARRSLRRGADITVRAGEGPPIRLLSIHLDGGCAQGSVRRPDSRDCQNLGRQAEILRDWIAERRREGIAFVILGDFNRRIGRGDEFLAVLEEAAPLVNPADGLRNTCDAGSGRVRPFIDHILLGGPARSWLVRDSFRVMLYAERDPALRERLSDHCPISLRLDPR</sequence>
<dbReference type="InterPro" id="IPR005135">
    <property type="entry name" value="Endo/exonuclease/phosphatase"/>
</dbReference>
<dbReference type="Pfam" id="PF03372">
    <property type="entry name" value="Exo_endo_phos"/>
    <property type="match status" value="1"/>
</dbReference>
<keyword evidence="4" id="KW-1185">Reference proteome</keyword>
<keyword evidence="1" id="KW-0732">Signal</keyword>
<dbReference type="SUPFAM" id="SSF56219">
    <property type="entry name" value="DNase I-like"/>
    <property type="match status" value="1"/>
</dbReference>
<dbReference type="RefSeq" id="WP_209353647.1">
    <property type="nucleotide sequence ID" value="NZ_JAGIYZ010000024.1"/>
</dbReference>
<feature type="signal peptide" evidence="1">
    <location>
        <begin position="1"/>
        <end position="18"/>
    </location>
</feature>
<gene>
    <name evidence="3" type="ORF">J5Y09_20130</name>
</gene>
<organism evidence="3 4">
    <name type="scientific">Roseomonas nitratireducens</name>
    <dbReference type="NCBI Taxonomy" id="2820810"/>
    <lineage>
        <taxon>Bacteria</taxon>
        <taxon>Pseudomonadati</taxon>
        <taxon>Pseudomonadota</taxon>
        <taxon>Alphaproteobacteria</taxon>
        <taxon>Acetobacterales</taxon>
        <taxon>Roseomonadaceae</taxon>
        <taxon>Roseomonas</taxon>
    </lineage>
</organism>
<dbReference type="Gene3D" id="3.60.10.10">
    <property type="entry name" value="Endonuclease/exonuclease/phosphatase"/>
    <property type="match status" value="1"/>
</dbReference>
<feature type="domain" description="Endonuclease/exonuclease/phosphatase" evidence="2">
    <location>
        <begin position="25"/>
        <end position="279"/>
    </location>
</feature>
<feature type="chain" id="PRO_5045874992" evidence="1">
    <location>
        <begin position="19"/>
        <end position="289"/>
    </location>
</feature>
<name>A0ABS4AXY9_9PROT</name>
<evidence type="ECO:0000259" key="2">
    <source>
        <dbReference type="Pfam" id="PF03372"/>
    </source>
</evidence>
<comment type="caution">
    <text evidence="3">The sequence shown here is derived from an EMBL/GenBank/DDBJ whole genome shotgun (WGS) entry which is preliminary data.</text>
</comment>
<reference evidence="3 4" key="1">
    <citation type="submission" date="2021-03" db="EMBL/GenBank/DDBJ databases">
        <authorList>
            <person name="So Y."/>
        </authorList>
    </citation>
    <scope>NUCLEOTIDE SEQUENCE [LARGE SCALE GENOMIC DNA]</scope>
    <source>
        <strain evidence="3 4">PWR1</strain>
    </source>
</reference>
<keyword evidence="3" id="KW-0255">Endonuclease</keyword>
<dbReference type="EMBL" id="JAGIYZ010000024">
    <property type="protein sequence ID" value="MBP0466246.1"/>
    <property type="molecule type" value="Genomic_DNA"/>
</dbReference>
<dbReference type="InterPro" id="IPR036691">
    <property type="entry name" value="Endo/exonu/phosph_ase_sf"/>
</dbReference>
<protein>
    <submittedName>
        <fullName evidence="3">Endonuclease/exonuclease/phosphatase family protein</fullName>
    </submittedName>
</protein>